<accession>A0A3G6J8X6</accession>
<dbReference type="KEGG" id="ccho:CCHOA_10690"/>
<sequence length="119" mass="12343" precursor="true">MAFSAKRTVRKAADKSRLIASSVAGAAAEKISQSSLAHTAPVAKVQQLVASTKATVDDLQHGPSLAYRAGDFVGGKLREAGVALPGLDLPGGAQQTATSDDGDIVDTYVVEVDEKQQHR</sequence>
<gene>
    <name evidence="1" type="ORF">CCHOA_10690</name>
</gene>
<dbReference type="AlphaFoldDB" id="A0A3G6J8X6"/>
<name>A0A3G6J8X6_9CORY</name>
<dbReference type="Proteomes" id="UP000269019">
    <property type="component" value="Chromosome"/>
</dbReference>
<evidence type="ECO:0000313" key="2">
    <source>
        <dbReference type="Proteomes" id="UP000269019"/>
    </source>
</evidence>
<protein>
    <submittedName>
        <fullName evidence="1">Uncharacterized protein</fullName>
    </submittedName>
</protein>
<reference evidence="1 2" key="1">
    <citation type="submission" date="2018-11" db="EMBL/GenBank/DDBJ databases">
        <authorList>
            <person name="Kleinhagauer T."/>
            <person name="Glaeser S.P."/>
            <person name="Spergser J."/>
            <person name="Ruckert C."/>
            <person name="Kaempfer P."/>
            <person name="Busse H.-J."/>
        </authorList>
    </citation>
    <scope>NUCLEOTIDE SEQUENCE [LARGE SCALE GENOMIC DNA]</scope>
    <source>
        <strain evidence="1 2">200CH</strain>
    </source>
</reference>
<dbReference type="EMBL" id="CP033896">
    <property type="protein sequence ID" value="AZA14517.1"/>
    <property type="molecule type" value="Genomic_DNA"/>
</dbReference>
<dbReference type="RefSeq" id="WP_123929960.1">
    <property type="nucleotide sequence ID" value="NZ_CP033896.1"/>
</dbReference>
<evidence type="ECO:0000313" key="1">
    <source>
        <dbReference type="EMBL" id="AZA14517.1"/>
    </source>
</evidence>
<organism evidence="1 2">
    <name type="scientific">Corynebacterium choanae</name>
    <dbReference type="NCBI Taxonomy" id="1862358"/>
    <lineage>
        <taxon>Bacteria</taxon>
        <taxon>Bacillati</taxon>
        <taxon>Actinomycetota</taxon>
        <taxon>Actinomycetes</taxon>
        <taxon>Mycobacteriales</taxon>
        <taxon>Corynebacteriaceae</taxon>
        <taxon>Corynebacterium</taxon>
    </lineage>
</organism>
<proteinExistence type="predicted"/>
<keyword evidence="2" id="KW-1185">Reference proteome</keyword>